<evidence type="ECO:0000259" key="10">
    <source>
        <dbReference type="PROSITE" id="PS51012"/>
    </source>
</evidence>
<dbReference type="GO" id="GO:0015920">
    <property type="term" value="P:lipopolysaccharide transport"/>
    <property type="evidence" value="ECO:0007669"/>
    <property type="project" value="TreeGrafter"/>
</dbReference>
<evidence type="ECO:0000256" key="1">
    <source>
        <dbReference type="ARBA" id="ARBA00004651"/>
    </source>
</evidence>
<feature type="transmembrane region" description="Helical" evidence="9">
    <location>
        <begin position="156"/>
        <end position="175"/>
    </location>
</feature>
<dbReference type="GO" id="GO:0005886">
    <property type="term" value="C:plasma membrane"/>
    <property type="evidence" value="ECO:0007669"/>
    <property type="project" value="UniProtKB-SubCell"/>
</dbReference>
<evidence type="ECO:0000256" key="6">
    <source>
        <dbReference type="ARBA" id="ARBA00022989"/>
    </source>
</evidence>
<feature type="transmembrane region" description="Helical" evidence="9">
    <location>
        <begin position="128"/>
        <end position="149"/>
    </location>
</feature>
<reference evidence="11" key="2">
    <citation type="submission" date="2024-06" db="EMBL/GenBank/DDBJ databases">
        <authorList>
            <person name="Plum-Jensen L.E."/>
            <person name="Schramm A."/>
            <person name="Marshall I.P.G."/>
        </authorList>
    </citation>
    <scope>NUCLEOTIDE SEQUENCE</scope>
    <source>
        <strain evidence="11">Rat1</strain>
    </source>
</reference>
<keyword evidence="3 9" id="KW-0813">Transport</keyword>
<organism evidence="11">
    <name type="scientific">Candidatus Electrothrix aestuarii</name>
    <dbReference type="NCBI Taxonomy" id="3062594"/>
    <lineage>
        <taxon>Bacteria</taxon>
        <taxon>Pseudomonadati</taxon>
        <taxon>Thermodesulfobacteriota</taxon>
        <taxon>Desulfobulbia</taxon>
        <taxon>Desulfobulbales</taxon>
        <taxon>Desulfobulbaceae</taxon>
        <taxon>Candidatus Electrothrix</taxon>
    </lineage>
</organism>
<proteinExistence type="inferred from homology"/>
<dbReference type="PANTHER" id="PTHR30413">
    <property type="entry name" value="INNER MEMBRANE TRANSPORT PERMEASE"/>
    <property type="match status" value="1"/>
</dbReference>
<keyword evidence="5 9" id="KW-0812">Transmembrane</keyword>
<gene>
    <name evidence="11" type="ORF">Q3M24_12430</name>
</gene>
<feature type="transmembrane region" description="Helical" evidence="9">
    <location>
        <begin position="218"/>
        <end position="235"/>
    </location>
</feature>
<keyword evidence="7" id="KW-0625">Polysaccharide transport</keyword>
<evidence type="ECO:0000256" key="3">
    <source>
        <dbReference type="ARBA" id="ARBA00022448"/>
    </source>
</evidence>
<comment type="similarity">
    <text evidence="2 9">Belongs to the ABC-2 integral membrane protein family.</text>
</comment>
<evidence type="ECO:0000256" key="9">
    <source>
        <dbReference type="RuleBase" id="RU361157"/>
    </source>
</evidence>
<dbReference type="PROSITE" id="PS51012">
    <property type="entry name" value="ABC_TM2"/>
    <property type="match status" value="1"/>
</dbReference>
<evidence type="ECO:0000313" key="11">
    <source>
        <dbReference type="EMBL" id="XCN71124.1"/>
    </source>
</evidence>
<feature type="domain" description="ABC transmembrane type-2" evidence="10">
    <location>
        <begin position="15"/>
        <end position="238"/>
    </location>
</feature>
<dbReference type="KEGG" id="eaj:Q3M24_12430"/>
<dbReference type="GO" id="GO:0140359">
    <property type="term" value="F:ABC-type transporter activity"/>
    <property type="evidence" value="ECO:0007669"/>
    <property type="project" value="InterPro"/>
</dbReference>
<feature type="transmembrane region" description="Helical" evidence="9">
    <location>
        <begin position="12"/>
        <end position="37"/>
    </location>
</feature>
<accession>A0AAU8LQL6</accession>
<evidence type="ECO:0000256" key="4">
    <source>
        <dbReference type="ARBA" id="ARBA00022475"/>
    </source>
</evidence>
<comment type="subcellular location">
    <subcellularLocation>
        <location evidence="1 9">Cell membrane</location>
        <topology evidence="1 9">Multi-pass membrane protein</topology>
    </subcellularLocation>
</comment>
<evidence type="ECO:0000256" key="8">
    <source>
        <dbReference type="ARBA" id="ARBA00023136"/>
    </source>
</evidence>
<evidence type="ECO:0000256" key="7">
    <source>
        <dbReference type="ARBA" id="ARBA00023047"/>
    </source>
</evidence>
<dbReference type="EMBL" id="CP159373">
    <property type="protein sequence ID" value="XCN71124.1"/>
    <property type="molecule type" value="Genomic_DNA"/>
</dbReference>
<dbReference type="InterPro" id="IPR047817">
    <property type="entry name" value="ABC2_TM_bact-type"/>
</dbReference>
<keyword evidence="7" id="KW-0762">Sugar transport</keyword>
<name>A0AAU8LQL6_9BACT</name>
<feature type="transmembrane region" description="Helical" evidence="9">
    <location>
        <begin position="49"/>
        <end position="75"/>
    </location>
</feature>
<dbReference type="Pfam" id="PF01061">
    <property type="entry name" value="ABC2_membrane"/>
    <property type="match status" value="1"/>
</dbReference>
<dbReference type="PANTHER" id="PTHR30413:SF10">
    <property type="entry name" value="CAPSULE POLYSACCHARIDE EXPORT INNER-MEMBRANE PROTEIN CTRC"/>
    <property type="match status" value="1"/>
</dbReference>
<sequence>MAFREIREQYVGSSLGLMWTVIHPLVMITVFWFVFSIGFKTQPQNDVPFVVWLTAGLAPWYLFSNIISGATNIILAHSHLVKKTIFSSQILPVIKILSSLVTHAIFLVVLLVLLVFQKMPVSVYYLQAIYYLFCMLMLSLGLSWTLAALNVFIRDVSQLVTVFLQIGFWMTPIFWDISMMPPKVQWFLKLNPVYYLVQGYRESFISFQPFWSHLSYTAYYWFVTFAMLASGAYIFKKLKPQFPDVL</sequence>
<dbReference type="GO" id="GO:0015774">
    <property type="term" value="P:polysaccharide transport"/>
    <property type="evidence" value="ECO:0007669"/>
    <property type="project" value="UniProtKB-KW"/>
</dbReference>
<feature type="transmembrane region" description="Helical" evidence="9">
    <location>
        <begin position="96"/>
        <end position="116"/>
    </location>
</feature>
<evidence type="ECO:0000256" key="2">
    <source>
        <dbReference type="ARBA" id="ARBA00007783"/>
    </source>
</evidence>
<keyword evidence="8 9" id="KW-0472">Membrane</keyword>
<keyword evidence="4 9" id="KW-1003">Cell membrane</keyword>
<reference evidence="11" key="1">
    <citation type="journal article" date="2024" name="Syst. Appl. Microbiol.">
        <title>First single-strain enrichments of Electrothrix cable bacteria, description of E. aestuarii sp. nov. and E. rattekaaiensis sp. nov., and proposal of a cable bacteria taxonomy following the rules of the SeqCode.</title>
        <authorList>
            <person name="Plum-Jensen L.E."/>
            <person name="Schramm A."/>
            <person name="Marshall I.P.G."/>
        </authorList>
    </citation>
    <scope>NUCLEOTIDE SEQUENCE</scope>
    <source>
        <strain evidence="11">Rat1</strain>
    </source>
</reference>
<protein>
    <recommendedName>
        <fullName evidence="9">Transport permease protein</fullName>
    </recommendedName>
</protein>
<keyword evidence="6 9" id="KW-1133">Transmembrane helix</keyword>
<evidence type="ECO:0000256" key="5">
    <source>
        <dbReference type="ARBA" id="ARBA00022692"/>
    </source>
</evidence>
<dbReference type="AlphaFoldDB" id="A0AAU8LQL6"/>
<dbReference type="InterPro" id="IPR013525">
    <property type="entry name" value="ABC2_TM"/>
</dbReference>